<dbReference type="PANTHER" id="PTHR43303">
    <property type="entry name" value="NADPH DEHYDROGENASE C23G7.10C-RELATED"/>
    <property type="match status" value="1"/>
</dbReference>
<proteinExistence type="predicted"/>
<accession>A0ABS5B2T6</accession>
<protein>
    <submittedName>
        <fullName evidence="7">NADPH dehydrogenase</fullName>
    </submittedName>
</protein>
<sequence>MKTKLFAPLSLGSLELKNRVAMAPMCMYEVKAEDGRVTEFHKIHYGARALGGVGLITIEANAIDPNGRLSAYDLGLWNNEQAEALASLIQTLHHFGSKVGIQINHAGRKATASQDLIAPSALAYSAEYGEPRAMTTADIDELVLKFQHTAQLAAKARVDMIEIHAAHGYLLNQFISNLTNQRKDEYGGSLENRYRLLGRVVEAVQQVFQGALWVRISADEYHEEGTKLEEFIQLAKWLKADGVEVVHVSSGGLIEVKPSKIYPGYQVPLAKAIKEGANVAVSAVGLLNDPKLVDYLLQTEAADIISLGRPLLANPNWLQMAAKELRAEDELKLYNASYERGRVI</sequence>
<reference evidence="7 8" key="1">
    <citation type="submission" date="2018-02" db="EMBL/GenBank/DDBJ databases">
        <title>Draft genome sequence of Streptococcus oricebi CCUG 70868T type strain.</title>
        <authorList>
            <person name="Mendez V."/>
            <person name="Salva-Serra F."/>
            <person name="Jaen-Luchoro D."/>
            <person name="Gonzales-Siles L."/>
            <person name="Karlsson R."/>
            <person name="Engstrom-Jakobsson H."/>
            <person name="Busquets A."/>
            <person name="Gomila M."/>
            <person name="Pineiro-Iglesias B."/>
            <person name="Bennasar-Figueras A."/>
            <person name="Seeger M."/>
            <person name="Moore E."/>
        </authorList>
    </citation>
    <scope>NUCLEOTIDE SEQUENCE [LARGE SCALE GENOMIC DNA]</scope>
    <source>
        <strain evidence="7 8">CCUG 70868</strain>
    </source>
</reference>
<dbReference type="PANTHER" id="PTHR43303:SF4">
    <property type="entry name" value="NADPH DEHYDROGENASE C23G7.10C-RELATED"/>
    <property type="match status" value="1"/>
</dbReference>
<comment type="caution">
    <text evidence="7">The sequence shown here is derived from an EMBL/GenBank/DDBJ whole genome shotgun (WGS) entry which is preliminary data.</text>
</comment>
<dbReference type="RefSeq" id="WP_209627605.1">
    <property type="nucleotide sequence ID" value="NZ_PRDG01000002.1"/>
</dbReference>
<evidence type="ECO:0000256" key="3">
    <source>
        <dbReference type="ARBA" id="ARBA00022643"/>
    </source>
</evidence>
<feature type="domain" description="NADH:flavin oxidoreductase/NADH oxidase N-terminal" evidence="6">
    <location>
        <begin position="4"/>
        <end position="326"/>
    </location>
</feature>
<evidence type="ECO:0000313" key="7">
    <source>
        <dbReference type="EMBL" id="MBP2623122.1"/>
    </source>
</evidence>
<gene>
    <name evidence="7" type="ORF">C4K46_04115</name>
</gene>
<dbReference type="SUPFAM" id="SSF51395">
    <property type="entry name" value="FMN-linked oxidoreductases"/>
    <property type="match status" value="1"/>
</dbReference>
<keyword evidence="8" id="KW-1185">Reference proteome</keyword>
<dbReference type="Pfam" id="PF00724">
    <property type="entry name" value="Oxidored_FMN"/>
    <property type="match status" value="1"/>
</dbReference>
<evidence type="ECO:0000256" key="4">
    <source>
        <dbReference type="ARBA" id="ARBA00022857"/>
    </source>
</evidence>
<dbReference type="Proteomes" id="UP001519296">
    <property type="component" value="Unassembled WGS sequence"/>
</dbReference>
<evidence type="ECO:0000313" key="8">
    <source>
        <dbReference type="Proteomes" id="UP001519296"/>
    </source>
</evidence>
<dbReference type="InterPro" id="IPR013785">
    <property type="entry name" value="Aldolase_TIM"/>
</dbReference>
<dbReference type="EMBL" id="PRDG01000002">
    <property type="protein sequence ID" value="MBP2623122.1"/>
    <property type="molecule type" value="Genomic_DNA"/>
</dbReference>
<evidence type="ECO:0000256" key="2">
    <source>
        <dbReference type="ARBA" id="ARBA00022630"/>
    </source>
</evidence>
<dbReference type="CDD" id="cd02932">
    <property type="entry name" value="OYE_YqiM_FMN"/>
    <property type="match status" value="1"/>
</dbReference>
<dbReference type="InterPro" id="IPR001155">
    <property type="entry name" value="OxRdtase_FMN_N"/>
</dbReference>
<evidence type="ECO:0000256" key="5">
    <source>
        <dbReference type="ARBA" id="ARBA00023002"/>
    </source>
</evidence>
<keyword evidence="4" id="KW-0521">NADP</keyword>
<organism evidence="7 8">
    <name type="scientific">Streptococcus oricebi</name>
    <dbReference type="NCBI Taxonomy" id="1547447"/>
    <lineage>
        <taxon>Bacteria</taxon>
        <taxon>Bacillati</taxon>
        <taxon>Bacillota</taxon>
        <taxon>Bacilli</taxon>
        <taxon>Lactobacillales</taxon>
        <taxon>Streptococcaceae</taxon>
        <taxon>Streptococcus</taxon>
    </lineage>
</organism>
<dbReference type="Gene3D" id="3.20.20.70">
    <property type="entry name" value="Aldolase class I"/>
    <property type="match status" value="1"/>
</dbReference>
<keyword evidence="5" id="KW-0560">Oxidoreductase</keyword>
<keyword evidence="2" id="KW-0285">Flavoprotein</keyword>
<dbReference type="InterPro" id="IPR044152">
    <property type="entry name" value="YqjM-like"/>
</dbReference>
<evidence type="ECO:0000256" key="1">
    <source>
        <dbReference type="ARBA" id="ARBA00001917"/>
    </source>
</evidence>
<keyword evidence="3" id="KW-0288">FMN</keyword>
<evidence type="ECO:0000259" key="6">
    <source>
        <dbReference type="Pfam" id="PF00724"/>
    </source>
</evidence>
<name>A0ABS5B2T6_9STRE</name>
<comment type="cofactor">
    <cofactor evidence="1">
        <name>FMN</name>
        <dbReference type="ChEBI" id="CHEBI:58210"/>
    </cofactor>
</comment>